<dbReference type="Proteomes" id="UP000288805">
    <property type="component" value="Unassembled WGS sequence"/>
</dbReference>
<dbReference type="InterPro" id="IPR013103">
    <property type="entry name" value="RVT_2"/>
</dbReference>
<gene>
    <name evidence="2" type="primary">POLX_559</name>
    <name evidence="2" type="ORF">CK203_067844</name>
</gene>
<feature type="domain" description="Reverse transcriptase Ty1/copia-type" evidence="1">
    <location>
        <begin position="181"/>
        <end position="397"/>
    </location>
</feature>
<dbReference type="AlphaFoldDB" id="A0A438BZI3"/>
<evidence type="ECO:0000259" key="1">
    <source>
        <dbReference type="Pfam" id="PF07727"/>
    </source>
</evidence>
<dbReference type="Pfam" id="PF07727">
    <property type="entry name" value="RVT_2"/>
    <property type="match status" value="1"/>
</dbReference>
<dbReference type="CDD" id="cd09272">
    <property type="entry name" value="RNase_HI_RT_Ty1"/>
    <property type="match status" value="1"/>
</dbReference>
<comment type="caution">
    <text evidence="2">The sequence shown here is derived from an EMBL/GenBank/DDBJ whole genome shotgun (WGS) entry which is preliminary data.</text>
</comment>
<organism evidence="2 3">
    <name type="scientific">Vitis vinifera</name>
    <name type="common">Grape</name>
    <dbReference type="NCBI Taxonomy" id="29760"/>
    <lineage>
        <taxon>Eukaryota</taxon>
        <taxon>Viridiplantae</taxon>
        <taxon>Streptophyta</taxon>
        <taxon>Embryophyta</taxon>
        <taxon>Tracheophyta</taxon>
        <taxon>Spermatophyta</taxon>
        <taxon>Magnoliopsida</taxon>
        <taxon>eudicotyledons</taxon>
        <taxon>Gunneridae</taxon>
        <taxon>Pentapetalae</taxon>
        <taxon>rosids</taxon>
        <taxon>Vitales</taxon>
        <taxon>Vitaceae</taxon>
        <taxon>Viteae</taxon>
        <taxon>Vitis</taxon>
    </lineage>
</organism>
<name>A0A438BZI3_VITVI</name>
<evidence type="ECO:0000313" key="3">
    <source>
        <dbReference type="Proteomes" id="UP000288805"/>
    </source>
</evidence>
<accession>A0A438BZI3</accession>
<proteinExistence type="predicted"/>
<evidence type="ECO:0000313" key="2">
    <source>
        <dbReference type="EMBL" id="RVW16370.1"/>
    </source>
</evidence>
<dbReference type="PANTHER" id="PTHR11439:SF467">
    <property type="entry name" value="INTEGRASE CATALYTIC DOMAIN-CONTAINING PROTEIN"/>
    <property type="match status" value="1"/>
</dbReference>
<dbReference type="SUPFAM" id="SSF56672">
    <property type="entry name" value="DNA/RNA polymerases"/>
    <property type="match status" value="1"/>
</dbReference>
<reference evidence="2 3" key="1">
    <citation type="journal article" date="2018" name="PLoS Genet.">
        <title>Population sequencing reveals clonal diversity and ancestral inbreeding in the grapevine cultivar Chardonnay.</title>
        <authorList>
            <person name="Roach M.J."/>
            <person name="Johnson D.L."/>
            <person name="Bohlmann J."/>
            <person name="van Vuuren H.J."/>
            <person name="Jones S.J."/>
            <person name="Pretorius I.S."/>
            <person name="Schmidt S.A."/>
            <person name="Borneman A.R."/>
        </authorList>
    </citation>
    <scope>NUCLEOTIDE SEQUENCE [LARGE SCALE GENOMIC DNA]</scope>
    <source>
        <strain evidence="3">cv. Chardonnay</strain>
        <tissue evidence="2">Leaf</tissue>
    </source>
</reference>
<sequence length="642" mass="73017">MASQSTNQATSNPGISLQLSAIKPLTGNNFEEWFESFNVNMTLQNLDLALRVDEPSKLTDVSSADERLFYERWEHSNRSCLMVMKFTMDKSIKECGPKTEHGDQVESDLPVDDTVVNEVPLRRSQRVRRPAISDDYMVYLQEHEYDSYDAFDPVTYQEAIHCPHFISWKEAMDDEMNSIGKIERYKARLVVKGYSQREGIDFKETFSPVSTKDSFRVIMAIVAHFDLELHQMDVKTAFLNGDLDEEVYMEQPIGFVEVGKEDLVCKLNKSIYGLKQASRQWYLKFDKIITQNGFKENTVDRCIYLRVSGSSYIFLVLYVDDILLASNDPDLLIETKHMLSTHFDMKDLGEASYVLGIKILRDRANGVLKLSQRAYIEKILKRFNMHNCKFTKAPIVKGDKFSKAQCPQNDDEREEMKTIPYSSVVGSLMYAQVCTRPDIAFVVGMLGRYLSNPGSQHWKAAKKVLRYLQGTKDLMLTYQRTSLLDVVGFCDADFAGCIDDKKSTTGYIFMMAGGAVSWKSVKQTLTASSTMEAEYVACYEACCHAMWMRNFVSALGVVDSISRPLKLFCDNSAAVAFSKNTRSISRSKHIDVKFYFVKEKVAESLIDIEHMSTKSMLADPLTKGLPIIAFQEHVSQMGLLEA</sequence>
<protein>
    <submittedName>
        <fullName evidence="2">Retrovirus-related Pol polyprotein from transposon TNT 1-94</fullName>
    </submittedName>
</protein>
<dbReference type="EMBL" id="QGNW01002589">
    <property type="protein sequence ID" value="RVW16370.1"/>
    <property type="molecule type" value="Genomic_DNA"/>
</dbReference>
<dbReference type="PANTHER" id="PTHR11439">
    <property type="entry name" value="GAG-POL-RELATED RETROTRANSPOSON"/>
    <property type="match status" value="1"/>
</dbReference>
<dbReference type="InterPro" id="IPR043502">
    <property type="entry name" value="DNA/RNA_pol_sf"/>
</dbReference>